<feature type="signal peptide" evidence="3">
    <location>
        <begin position="1"/>
        <end position="25"/>
    </location>
</feature>
<keyword evidence="3" id="KW-0732">Signal</keyword>
<evidence type="ECO:0000259" key="4">
    <source>
        <dbReference type="Pfam" id="PF16845"/>
    </source>
</evidence>
<evidence type="ECO:0000313" key="5">
    <source>
        <dbReference type="EMBL" id="MED6121712.1"/>
    </source>
</evidence>
<keyword evidence="2" id="KW-0789">Thiol protease inhibitor</keyword>
<dbReference type="InterPro" id="IPR046350">
    <property type="entry name" value="Cystatin_sf"/>
</dbReference>
<gene>
    <name evidence="5" type="ORF">PIB30_032850</name>
</gene>
<dbReference type="SUPFAM" id="SSF54403">
    <property type="entry name" value="Cystatin/monellin"/>
    <property type="match status" value="1"/>
</dbReference>
<dbReference type="Proteomes" id="UP001341840">
    <property type="component" value="Unassembled WGS sequence"/>
</dbReference>
<dbReference type="PANTHER" id="PTHR47364">
    <property type="entry name" value="CYSTEINE PROTEINASE INHIBITOR 5"/>
    <property type="match status" value="1"/>
</dbReference>
<evidence type="ECO:0000313" key="6">
    <source>
        <dbReference type="Proteomes" id="UP001341840"/>
    </source>
</evidence>
<protein>
    <recommendedName>
        <fullName evidence="4">Cystatin domain-containing protein</fullName>
    </recommendedName>
</protein>
<dbReference type="EMBL" id="JASCZI010030354">
    <property type="protein sequence ID" value="MED6121712.1"/>
    <property type="molecule type" value="Genomic_DNA"/>
</dbReference>
<evidence type="ECO:0000256" key="2">
    <source>
        <dbReference type="ARBA" id="ARBA00022704"/>
    </source>
</evidence>
<dbReference type="CDD" id="cd00042">
    <property type="entry name" value="CY"/>
    <property type="match status" value="1"/>
</dbReference>
<keyword evidence="6" id="KW-1185">Reference proteome</keyword>
<evidence type="ECO:0000256" key="1">
    <source>
        <dbReference type="ARBA" id="ARBA00022690"/>
    </source>
</evidence>
<reference evidence="5 6" key="1">
    <citation type="journal article" date="2023" name="Plants (Basel)">
        <title>Bridging the Gap: Combining Genomics and Transcriptomics Approaches to Understand Stylosanthes scabra, an Orphan Legume from the Brazilian Caatinga.</title>
        <authorList>
            <person name="Ferreira-Neto J.R.C."/>
            <person name="da Silva M.D."/>
            <person name="Binneck E."/>
            <person name="de Melo N.F."/>
            <person name="da Silva R.H."/>
            <person name="de Melo A.L.T.M."/>
            <person name="Pandolfi V."/>
            <person name="Bustamante F.O."/>
            <person name="Brasileiro-Vidal A.C."/>
            <person name="Benko-Iseppon A.M."/>
        </authorList>
    </citation>
    <scope>NUCLEOTIDE SEQUENCE [LARGE SCALE GENOMIC DNA]</scope>
    <source>
        <tissue evidence="5">Leaves</tissue>
    </source>
</reference>
<dbReference type="Gene3D" id="3.10.450.10">
    <property type="match status" value="1"/>
</dbReference>
<evidence type="ECO:0000256" key="3">
    <source>
        <dbReference type="SAM" id="SignalP"/>
    </source>
</evidence>
<dbReference type="InterPro" id="IPR000010">
    <property type="entry name" value="Cystatin_dom"/>
</dbReference>
<dbReference type="PANTHER" id="PTHR47364:SF2">
    <property type="entry name" value="CYSTEINE PROTEINASE INHIBITOR 5"/>
    <property type="match status" value="1"/>
</dbReference>
<feature type="domain" description="Cystatin" evidence="4">
    <location>
        <begin position="44"/>
        <end position="110"/>
    </location>
</feature>
<name>A0ABU6RCJ2_9FABA</name>
<organism evidence="5 6">
    <name type="scientific">Stylosanthes scabra</name>
    <dbReference type="NCBI Taxonomy" id="79078"/>
    <lineage>
        <taxon>Eukaryota</taxon>
        <taxon>Viridiplantae</taxon>
        <taxon>Streptophyta</taxon>
        <taxon>Embryophyta</taxon>
        <taxon>Tracheophyta</taxon>
        <taxon>Spermatophyta</taxon>
        <taxon>Magnoliopsida</taxon>
        <taxon>eudicotyledons</taxon>
        <taxon>Gunneridae</taxon>
        <taxon>Pentapetalae</taxon>
        <taxon>rosids</taxon>
        <taxon>fabids</taxon>
        <taxon>Fabales</taxon>
        <taxon>Fabaceae</taxon>
        <taxon>Papilionoideae</taxon>
        <taxon>50 kb inversion clade</taxon>
        <taxon>dalbergioids sensu lato</taxon>
        <taxon>Dalbergieae</taxon>
        <taxon>Pterocarpus clade</taxon>
        <taxon>Stylosanthes</taxon>
    </lineage>
</organism>
<accession>A0ABU6RCJ2</accession>
<feature type="chain" id="PRO_5047023845" description="Cystatin domain-containing protein" evidence="3">
    <location>
        <begin position="26"/>
        <end position="153"/>
    </location>
</feature>
<dbReference type="Pfam" id="PF16845">
    <property type="entry name" value="SQAPI"/>
    <property type="match status" value="1"/>
</dbReference>
<proteinExistence type="predicted"/>
<sequence length="153" mass="17697">MMMMRTSCLIIIAMFFLFCFGPSYTATRQGSESLMSKRIPVDLDVKEPEVIEIANFAVSEHNKRSNPPYLKLSEILSCQKLYHAFGDATYTFELLAHDGVSTNKYMARVCCWQMMTMELTLKSTLLEYCMKSRSLVPHINLEALNLFRPRFEQ</sequence>
<comment type="caution">
    <text evidence="5">The sequence shown here is derived from an EMBL/GenBank/DDBJ whole genome shotgun (WGS) entry which is preliminary data.</text>
</comment>
<keyword evidence="1" id="KW-0646">Protease inhibitor</keyword>